<dbReference type="SUPFAM" id="SSF50182">
    <property type="entry name" value="Sm-like ribonucleoproteins"/>
    <property type="match status" value="1"/>
</dbReference>
<reference evidence="11 12" key="1">
    <citation type="journal article" date="2020" name="ISME J.">
        <title>Comparative genomics reveals insights into cyanobacterial evolution and habitat adaptation.</title>
        <authorList>
            <person name="Chen M.Y."/>
            <person name="Teng W.K."/>
            <person name="Zhao L."/>
            <person name="Hu C.X."/>
            <person name="Zhou Y.K."/>
            <person name="Han B.P."/>
            <person name="Song L.R."/>
            <person name="Shu W.S."/>
        </authorList>
    </citation>
    <scope>NUCLEOTIDE SEQUENCE [LARGE SCALE GENOMIC DNA]</scope>
    <source>
        <strain evidence="11 12">FACHB-196</strain>
    </source>
</reference>
<keyword evidence="12" id="KW-1185">Reference proteome</keyword>
<keyword evidence="8" id="KW-0732">Signal</keyword>
<dbReference type="Gene3D" id="1.10.287.1260">
    <property type="match status" value="1"/>
</dbReference>
<evidence type="ECO:0000313" key="12">
    <source>
        <dbReference type="Proteomes" id="UP000640531"/>
    </source>
</evidence>
<feature type="transmembrane region" description="Helical" evidence="7">
    <location>
        <begin position="249"/>
        <end position="272"/>
    </location>
</feature>
<accession>A0ABR8FMK1</accession>
<dbReference type="Pfam" id="PF00924">
    <property type="entry name" value="MS_channel_2nd"/>
    <property type="match status" value="1"/>
</dbReference>
<evidence type="ECO:0000256" key="3">
    <source>
        <dbReference type="ARBA" id="ARBA00022475"/>
    </source>
</evidence>
<dbReference type="SUPFAM" id="SSF82861">
    <property type="entry name" value="Mechanosensitive channel protein MscS (YggB), transmembrane region"/>
    <property type="match status" value="1"/>
</dbReference>
<proteinExistence type="inferred from homology"/>
<dbReference type="InterPro" id="IPR011014">
    <property type="entry name" value="MscS_channel_TM-2"/>
</dbReference>
<dbReference type="PANTHER" id="PTHR30460:SF0">
    <property type="entry name" value="MODERATE CONDUCTANCE MECHANOSENSITIVE CHANNEL YBIO"/>
    <property type="match status" value="1"/>
</dbReference>
<comment type="caution">
    <text evidence="11">The sequence shown here is derived from an EMBL/GenBank/DDBJ whole genome shotgun (WGS) entry which is preliminary data.</text>
</comment>
<dbReference type="InterPro" id="IPR023408">
    <property type="entry name" value="MscS_beta-dom_sf"/>
</dbReference>
<feature type="signal peptide" evidence="8">
    <location>
        <begin position="1"/>
        <end position="24"/>
    </location>
</feature>
<feature type="transmembrane region" description="Helical" evidence="7">
    <location>
        <begin position="310"/>
        <end position="330"/>
    </location>
</feature>
<protein>
    <submittedName>
        <fullName evidence="11">Mechanosensitive ion channel family protein</fullName>
    </submittedName>
</protein>
<evidence type="ECO:0000256" key="7">
    <source>
        <dbReference type="SAM" id="Phobius"/>
    </source>
</evidence>
<evidence type="ECO:0000259" key="10">
    <source>
        <dbReference type="Pfam" id="PF21082"/>
    </source>
</evidence>
<dbReference type="SUPFAM" id="SSF82689">
    <property type="entry name" value="Mechanosensitive channel protein MscS (YggB), C-terminal domain"/>
    <property type="match status" value="1"/>
</dbReference>
<comment type="subcellular location">
    <subcellularLocation>
        <location evidence="1">Cell membrane</location>
        <topology evidence="1">Multi-pass membrane protein</topology>
    </subcellularLocation>
</comment>
<dbReference type="Pfam" id="PF21082">
    <property type="entry name" value="MS_channel_3rd"/>
    <property type="match status" value="1"/>
</dbReference>
<evidence type="ECO:0000256" key="8">
    <source>
        <dbReference type="SAM" id="SignalP"/>
    </source>
</evidence>
<dbReference type="RefSeq" id="WP_190719324.1">
    <property type="nucleotide sequence ID" value="NZ_JACJST010000030.1"/>
</dbReference>
<dbReference type="InterPro" id="IPR045276">
    <property type="entry name" value="YbiO_bact"/>
</dbReference>
<gene>
    <name evidence="11" type="ORF">H6G59_23490</name>
</gene>
<keyword evidence="4 7" id="KW-0812">Transmembrane</keyword>
<organism evidence="11 12">
    <name type="scientific">Anabaena lutea FACHB-196</name>
    <dbReference type="NCBI Taxonomy" id="2692881"/>
    <lineage>
        <taxon>Bacteria</taxon>
        <taxon>Bacillati</taxon>
        <taxon>Cyanobacteriota</taxon>
        <taxon>Cyanophyceae</taxon>
        <taxon>Nostocales</taxon>
        <taxon>Nostocaceae</taxon>
        <taxon>Anabaena</taxon>
    </lineage>
</organism>
<dbReference type="InterPro" id="IPR011066">
    <property type="entry name" value="MscS_channel_C_sf"/>
</dbReference>
<evidence type="ECO:0000256" key="4">
    <source>
        <dbReference type="ARBA" id="ARBA00022692"/>
    </source>
</evidence>
<dbReference type="InterPro" id="IPR010920">
    <property type="entry name" value="LSM_dom_sf"/>
</dbReference>
<evidence type="ECO:0000256" key="6">
    <source>
        <dbReference type="ARBA" id="ARBA00023136"/>
    </source>
</evidence>
<sequence>MRFKFLGITSAVAIAIVSVPKATAQIPLLPYLQTPSSVSNDSENKNVSEWIYLDGRPLFRIAGSKNNISERLQNIQQNLQTISQNYFNSPTQAFNVQIRTVNGLPVIYINENYLMTVNSEDAKLRQVDTLTLANQIAGDLQQYLERAKEERQTSSLIDNGKIAVGIGLGMILLSWGIKRWQRRLNQKAENFISPTSETDQPITVLLNQQQEQHLQEVKKRLFQIAQTGIWGSGSFIILGLFPYTRALQLGILVVAQIPLRLAAVVLGTYVAIRFTYALIDHFTSTIVSSGALLTPQTYERLQLRISTFSGVTKSIATILWVGTGILLALVSLGIDIIPLLAGAGLVGVALSLASQNLIKDAINGFLIILEDQYALGDVINVGDVGGLVENLNLRMTQVRDAEGRLITIPNSEVKIVANLSSRWSRADLTIPVSYQADIDNALKLIEDVALKMNEEPLWRRQIIEKPTVLGIDNFSDRGLIIRVWIKTQPLKQWDVAREYRRRVKVALDKAGVSIPVPQQAVWINHPQFLNSQNNDKSEFPSITAPET</sequence>
<evidence type="ECO:0000259" key="9">
    <source>
        <dbReference type="Pfam" id="PF00924"/>
    </source>
</evidence>
<dbReference type="InterPro" id="IPR006685">
    <property type="entry name" value="MscS_channel_2nd"/>
</dbReference>
<dbReference type="EMBL" id="JACJST010000030">
    <property type="protein sequence ID" value="MBD2570803.1"/>
    <property type="molecule type" value="Genomic_DNA"/>
</dbReference>
<evidence type="ECO:0000256" key="5">
    <source>
        <dbReference type="ARBA" id="ARBA00022989"/>
    </source>
</evidence>
<evidence type="ECO:0000256" key="1">
    <source>
        <dbReference type="ARBA" id="ARBA00004651"/>
    </source>
</evidence>
<feature type="domain" description="Mechanosensitive ion channel MscS C-terminal" evidence="10">
    <location>
        <begin position="427"/>
        <end position="514"/>
    </location>
</feature>
<dbReference type="InterPro" id="IPR049278">
    <property type="entry name" value="MS_channel_C"/>
</dbReference>
<keyword evidence="3" id="KW-1003">Cell membrane</keyword>
<dbReference type="Proteomes" id="UP000640531">
    <property type="component" value="Unassembled WGS sequence"/>
</dbReference>
<comment type="similarity">
    <text evidence="2">Belongs to the MscS (TC 1.A.23) family.</text>
</comment>
<feature type="chain" id="PRO_5045046744" evidence="8">
    <location>
        <begin position="25"/>
        <end position="547"/>
    </location>
</feature>
<name>A0ABR8FMK1_9NOST</name>
<feature type="transmembrane region" description="Helical" evidence="7">
    <location>
        <begin position="221"/>
        <end position="243"/>
    </location>
</feature>
<evidence type="ECO:0000313" key="11">
    <source>
        <dbReference type="EMBL" id="MBD2570803.1"/>
    </source>
</evidence>
<feature type="domain" description="Mechanosensitive ion channel MscS" evidence="9">
    <location>
        <begin position="356"/>
        <end position="420"/>
    </location>
</feature>
<dbReference type="Gene3D" id="2.30.30.60">
    <property type="match status" value="1"/>
</dbReference>
<dbReference type="Gene3D" id="3.30.70.100">
    <property type="match status" value="1"/>
</dbReference>
<keyword evidence="5 7" id="KW-1133">Transmembrane helix</keyword>
<dbReference type="PANTHER" id="PTHR30460">
    <property type="entry name" value="MODERATE CONDUCTANCE MECHANOSENSITIVE CHANNEL YBIO"/>
    <property type="match status" value="1"/>
</dbReference>
<feature type="transmembrane region" description="Helical" evidence="7">
    <location>
        <begin position="336"/>
        <end position="353"/>
    </location>
</feature>
<evidence type="ECO:0000256" key="2">
    <source>
        <dbReference type="ARBA" id="ARBA00008017"/>
    </source>
</evidence>
<keyword evidence="6 7" id="KW-0472">Membrane</keyword>